<keyword evidence="4" id="KW-1185">Reference proteome</keyword>
<feature type="region of interest" description="Disordered" evidence="1">
    <location>
        <begin position="309"/>
        <end position="367"/>
    </location>
</feature>
<dbReference type="VEuPathDB" id="FungiDB:GGTG_10888"/>
<proteinExistence type="predicted"/>
<evidence type="ECO:0000313" key="2">
    <source>
        <dbReference type="EMBL" id="EJT71633.1"/>
    </source>
</evidence>
<accession>J3PBL6</accession>
<feature type="compositionally biased region" description="Polar residues" evidence="1">
    <location>
        <begin position="325"/>
        <end position="345"/>
    </location>
</feature>
<feature type="region of interest" description="Disordered" evidence="1">
    <location>
        <begin position="106"/>
        <end position="155"/>
    </location>
</feature>
<reference evidence="3" key="4">
    <citation type="journal article" date="2015" name="G3 (Bethesda)">
        <title>Genome sequences of three phytopathogenic species of the Magnaporthaceae family of fungi.</title>
        <authorList>
            <person name="Okagaki L.H."/>
            <person name="Nunes C.C."/>
            <person name="Sailsbery J."/>
            <person name="Clay B."/>
            <person name="Brown D."/>
            <person name="John T."/>
            <person name="Oh Y."/>
            <person name="Young N."/>
            <person name="Fitzgerald M."/>
            <person name="Haas B.J."/>
            <person name="Zeng Q."/>
            <person name="Young S."/>
            <person name="Adiconis X."/>
            <person name="Fan L."/>
            <person name="Levin J.Z."/>
            <person name="Mitchell T.K."/>
            <person name="Okubara P.A."/>
            <person name="Farman M.L."/>
            <person name="Kohn L.M."/>
            <person name="Birren B."/>
            <person name="Ma L.-J."/>
            <person name="Dean R.A."/>
        </authorList>
    </citation>
    <scope>NUCLEOTIDE SEQUENCE</scope>
    <source>
        <strain evidence="3">R3-111a-1</strain>
    </source>
</reference>
<feature type="region of interest" description="Disordered" evidence="1">
    <location>
        <begin position="220"/>
        <end position="268"/>
    </location>
</feature>
<evidence type="ECO:0000313" key="4">
    <source>
        <dbReference type="Proteomes" id="UP000006039"/>
    </source>
</evidence>
<evidence type="ECO:0000256" key="1">
    <source>
        <dbReference type="SAM" id="MobiDB-lite"/>
    </source>
</evidence>
<protein>
    <submittedName>
        <fullName evidence="2 3">Uncharacterized protein</fullName>
    </submittedName>
</protein>
<name>J3PBL6_GAET3</name>
<gene>
    <name evidence="3" type="primary">20351346</name>
    <name evidence="2" type="ORF">GGTG_10888</name>
</gene>
<dbReference type="RefSeq" id="XP_009227030.1">
    <property type="nucleotide sequence ID" value="XM_009228766.1"/>
</dbReference>
<feature type="compositionally biased region" description="Polar residues" evidence="1">
    <location>
        <begin position="231"/>
        <end position="240"/>
    </location>
</feature>
<reference evidence="3" key="5">
    <citation type="submission" date="2018-04" db="UniProtKB">
        <authorList>
            <consortium name="EnsemblFungi"/>
        </authorList>
    </citation>
    <scope>IDENTIFICATION</scope>
    <source>
        <strain evidence="3">R3-111a-1</strain>
    </source>
</reference>
<dbReference type="AlphaFoldDB" id="J3PBL6"/>
<evidence type="ECO:0000313" key="3">
    <source>
        <dbReference type="EnsemblFungi" id="EJT71633"/>
    </source>
</evidence>
<reference evidence="2" key="3">
    <citation type="submission" date="2010-09" db="EMBL/GenBank/DDBJ databases">
        <title>Annotation of Gaeumannomyces graminis var. tritici R3-111a-1.</title>
        <authorList>
            <consortium name="The Broad Institute Genome Sequencing Platform"/>
            <person name="Ma L.-J."/>
            <person name="Dead R."/>
            <person name="Young S.K."/>
            <person name="Zeng Q."/>
            <person name="Gargeya S."/>
            <person name="Fitzgerald M."/>
            <person name="Haas B."/>
            <person name="Abouelleil A."/>
            <person name="Alvarado L."/>
            <person name="Arachchi H.M."/>
            <person name="Berlin A."/>
            <person name="Brown A."/>
            <person name="Chapman S.B."/>
            <person name="Chen Z."/>
            <person name="Dunbar C."/>
            <person name="Freedman E."/>
            <person name="Gearin G."/>
            <person name="Gellesch M."/>
            <person name="Goldberg J."/>
            <person name="Griggs A."/>
            <person name="Gujja S."/>
            <person name="Heiman D."/>
            <person name="Howarth C."/>
            <person name="Larson L."/>
            <person name="Lui A."/>
            <person name="MacDonald P.J.P."/>
            <person name="Mehta T."/>
            <person name="Montmayeur A."/>
            <person name="Murphy C."/>
            <person name="Neiman D."/>
            <person name="Pearson M."/>
            <person name="Priest M."/>
            <person name="Roberts A."/>
            <person name="Saif S."/>
            <person name="Shea T."/>
            <person name="Shenoy N."/>
            <person name="Sisk P."/>
            <person name="Stolte C."/>
            <person name="Sykes S."/>
            <person name="Yandava C."/>
            <person name="Wortman J."/>
            <person name="Nusbaum C."/>
            <person name="Birren B."/>
        </authorList>
    </citation>
    <scope>NUCLEOTIDE SEQUENCE</scope>
    <source>
        <strain evidence="2">R3-111a-1</strain>
    </source>
</reference>
<dbReference type="HOGENOM" id="CLU_717719_0_0_1"/>
<dbReference type="EnsemblFungi" id="EJT71633">
    <property type="protein sequence ID" value="EJT71633"/>
    <property type="gene ID" value="GGTG_10888"/>
</dbReference>
<reference evidence="2" key="2">
    <citation type="submission" date="2010-07" db="EMBL/GenBank/DDBJ databases">
        <authorList>
            <consortium name="The Broad Institute Genome Sequencing Platform"/>
            <consortium name="Broad Institute Genome Sequencing Center for Infectious Disease"/>
            <person name="Ma L.-J."/>
            <person name="Dead R."/>
            <person name="Young S."/>
            <person name="Zeng Q."/>
            <person name="Koehrsen M."/>
            <person name="Alvarado L."/>
            <person name="Berlin A."/>
            <person name="Chapman S.B."/>
            <person name="Chen Z."/>
            <person name="Freedman E."/>
            <person name="Gellesch M."/>
            <person name="Goldberg J."/>
            <person name="Griggs A."/>
            <person name="Gujja S."/>
            <person name="Heilman E.R."/>
            <person name="Heiman D."/>
            <person name="Hepburn T."/>
            <person name="Howarth C."/>
            <person name="Jen D."/>
            <person name="Larson L."/>
            <person name="Mehta T."/>
            <person name="Neiman D."/>
            <person name="Pearson M."/>
            <person name="Roberts A."/>
            <person name="Saif S."/>
            <person name="Shea T."/>
            <person name="Shenoy N."/>
            <person name="Sisk P."/>
            <person name="Stolte C."/>
            <person name="Sykes S."/>
            <person name="Walk T."/>
            <person name="White J."/>
            <person name="Yandava C."/>
            <person name="Haas B."/>
            <person name="Nusbaum C."/>
            <person name="Birren B."/>
        </authorList>
    </citation>
    <scope>NUCLEOTIDE SEQUENCE</scope>
    <source>
        <strain evidence="2">R3-111a-1</strain>
    </source>
</reference>
<sequence>MRFVVSQTQAAAASTHPHEGLDWQRHLGIQGVLELAYTGIVGLLLPSLPTPIPIHENPSRSKVMAQEFEYQSLPEVFPASWTLPVQGEDAATTEHQDRYPGEWTLSSTIGSESGAKQAPDHANTYRPNNPGDFTAPLTVEQPDMPQPSFEPTWILPSHASPRARRQAYSTVAPDPGGRAVGSLPTERPTFGTSHHAGIAPSQIRGTPAIATRYVHHQRATMPPQPTRFPSDPTTPNSPAISASVHGYGTGAAGTAQSILGKRPPRPAGYLAETFSPQASEAGDTTAVLANQQREEPPLGDGTYGVVQAPINGMHPRSGSPPRRNLQPNESSVNTAAVVENQSLSDSAGDLHKPPSPPPCATARRSKKGINWRRFTWNGLRSYKIK</sequence>
<dbReference type="EMBL" id="GL385400">
    <property type="protein sequence ID" value="EJT71633.1"/>
    <property type="molecule type" value="Genomic_DNA"/>
</dbReference>
<dbReference type="Proteomes" id="UP000006039">
    <property type="component" value="Unassembled WGS sequence"/>
</dbReference>
<reference evidence="4" key="1">
    <citation type="submission" date="2010-07" db="EMBL/GenBank/DDBJ databases">
        <title>The genome sequence of Gaeumannomyces graminis var. tritici strain R3-111a-1.</title>
        <authorList>
            <consortium name="The Broad Institute Genome Sequencing Platform"/>
            <person name="Ma L.-J."/>
            <person name="Dead R."/>
            <person name="Young S."/>
            <person name="Zeng Q."/>
            <person name="Koehrsen M."/>
            <person name="Alvarado L."/>
            <person name="Berlin A."/>
            <person name="Chapman S.B."/>
            <person name="Chen Z."/>
            <person name="Freedman E."/>
            <person name="Gellesch M."/>
            <person name="Goldberg J."/>
            <person name="Griggs A."/>
            <person name="Gujja S."/>
            <person name="Heilman E.R."/>
            <person name="Heiman D."/>
            <person name="Hepburn T."/>
            <person name="Howarth C."/>
            <person name="Jen D."/>
            <person name="Larson L."/>
            <person name="Mehta T."/>
            <person name="Neiman D."/>
            <person name="Pearson M."/>
            <person name="Roberts A."/>
            <person name="Saif S."/>
            <person name="Shea T."/>
            <person name="Shenoy N."/>
            <person name="Sisk P."/>
            <person name="Stolte C."/>
            <person name="Sykes S."/>
            <person name="Walk T."/>
            <person name="White J."/>
            <person name="Yandava C."/>
            <person name="Haas B."/>
            <person name="Nusbaum C."/>
            <person name="Birren B."/>
        </authorList>
    </citation>
    <scope>NUCLEOTIDE SEQUENCE [LARGE SCALE GENOMIC DNA]</scope>
    <source>
        <strain evidence="4">R3-111a-1</strain>
    </source>
</reference>
<organism evidence="2">
    <name type="scientific">Gaeumannomyces tritici (strain R3-111a-1)</name>
    <name type="common">Wheat and barley take-all root rot fungus</name>
    <name type="synonym">Gaeumannomyces graminis var. tritici</name>
    <dbReference type="NCBI Taxonomy" id="644352"/>
    <lineage>
        <taxon>Eukaryota</taxon>
        <taxon>Fungi</taxon>
        <taxon>Dikarya</taxon>
        <taxon>Ascomycota</taxon>
        <taxon>Pezizomycotina</taxon>
        <taxon>Sordariomycetes</taxon>
        <taxon>Sordariomycetidae</taxon>
        <taxon>Magnaporthales</taxon>
        <taxon>Magnaporthaceae</taxon>
        <taxon>Gaeumannomyces</taxon>
    </lineage>
</organism>
<dbReference type="GeneID" id="20351346"/>